<feature type="transmembrane region" description="Helical" evidence="2">
    <location>
        <begin position="7"/>
        <end position="26"/>
    </location>
</feature>
<dbReference type="EMBL" id="JAGFNP010000002">
    <property type="protein sequence ID" value="MBO3732188.1"/>
    <property type="molecule type" value="Genomic_DNA"/>
</dbReference>
<evidence type="ECO:0000256" key="1">
    <source>
        <dbReference type="SAM" id="MobiDB-lite"/>
    </source>
</evidence>
<dbReference type="RefSeq" id="WP_208494970.1">
    <property type="nucleotide sequence ID" value="NZ_JAGFNP010000002.1"/>
</dbReference>
<feature type="compositionally biased region" description="Pro residues" evidence="1">
    <location>
        <begin position="142"/>
        <end position="151"/>
    </location>
</feature>
<keyword evidence="2" id="KW-1133">Transmembrane helix</keyword>
<keyword evidence="2" id="KW-0812">Transmembrane</keyword>
<proteinExistence type="predicted"/>
<evidence type="ECO:0000313" key="4">
    <source>
        <dbReference type="Proteomes" id="UP000681341"/>
    </source>
</evidence>
<evidence type="ECO:0000256" key="2">
    <source>
        <dbReference type="SAM" id="Phobius"/>
    </source>
</evidence>
<reference evidence="3 4" key="1">
    <citation type="submission" date="2021-03" db="EMBL/GenBank/DDBJ databases">
        <title>Glycomyces sp. nov., a novel actinomycete isolated from soil.</title>
        <authorList>
            <person name="Yang X."/>
            <person name="Xu X."/>
        </authorList>
    </citation>
    <scope>NUCLEOTIDE SEQUENCE [LARGE SCALE GENOMIC DNA]</scope>
    <source>
        <strain evidence="3 4">NEAU-S30</strain>
    </source>
</reference>
<feature type="region of interest" description="Disordered" evidence="1">
    <location>
        <begin position="41"/>
        <end position="78"/>
    </location>
</feature>
<keyword evidence="4" id="KW-1185">Reference proteome</keyword>
<dbReference type="Proteomes" id="UP000681341">
    <property type="component" value="Unassembled WGS sequence"/>
</dbReference>
<protein>
    <submittedName>
        <fullName evidence="3">Uncharacterized protein</fullName>
    </submittedName>
</protein>
<gene>
    <name evidence="3" type="ORF">J5V16_05080</name>
</gene>
<name>A0ABS3U099_9ACTN</name>
<feature type="compositionally biased region" description="Low complexity" evidence="1">
    <location>
        <begin position="152"/>
        <end position="165"/>
    </location>
</feature>
<feature type="region of interest" description="Disordered" evidence="1">
    <location>
        <begin position="127"/>
        <end position="165"/>
    </location>
</feature>
<feature type="transmembrane region" description="Helical" evidence="2">
    <location>
        <begin position="97"/>
        <end position="119"/>
    </location>
</feature>
<feature type="compositionally biased region" description="Acidic residues" evidence="1">
    <location>
        <begin position="60"/>
        <end position="76"/>
    </location>
</feature>
<evidence type="ECO:0000313" key="3">
    <source>
        <dbReference type="EMBL" id="MBO3732188.1"/>
    </source>
</evidence>
<accession>A0ABS3U099</accession>
<keyword evidence="2" id="KW-0472">Membrane</keyword>
<organism evidence="3 4">
    <name type="scientific">Glycomyces niveus</name>
    <dbReference type="NCBI Taxonomy" id="2820287"/>
    <lineage>
        <taxon>Bacteria</taxon>
        <taxon>Bacillati</taxon>
        <taxon>Actinomycetota</taxon>
        <taxon>Actinomycetes</taxon>
        <taxon>Glycomycetales</taxon>
        <taxon>Glycomycetaceae</taxon>
        <taxon>Glycomyces</taxon>
    </lineage>
</organism>
<comment type="caution">
    <text evidence="3">The sequence shown here is derived from an EMBL/GenBank/DDBJ whole genome shotgun (WGS) entry which is preliminary data.</text>
</comment>
<sequence>MSTFAKGLAWTVAFLSGVATIFALFGGQQWLEQKGWTLAPSTAQTAEAEPDAQQTASEVAQDETADEGDSAQEPSDEGAGFSWDAVLAWSEGTFDNLLWGIAAIGISMLIAGAAGAAALHATVEATYSPPSTPTARRGACRPRPPCRPPCPSGRGSPRSANLTGP</sequence>